<comment type="caution">
    <text evidence="2">Lacks conserved residue(s) required for the propagation of feature annotation.</text>
</comment>
<dbReference type="Proteomes" id="UP000005408">
    <property type="component" value="Unassembled WGS sequence"/>
</dbReference>
<name>A0A8W8MGT8_MAGGI</name>
<dbReference type="InterPro" id="IPR000569">
    <property type="entry name" value="HECT_dom"/>
</dbReference>
<keyword evidence="5" id="KW-1185">Reference proteome</keyword>
<proteinExistence type="predicted"/>
<dbReference type="PROSITE" id="PS50237">
    <property type="entry name" value="HECT"/>
    <property type="match status" value="1"/>
</dbReference>
<evidence type="ECO:0000313" key="5">
    <source>
        <dbReference type="Proteomes" id="UP000005408"/>
    </source>
</evidence>
<dbReference type="GO" id="GO:0004842">
    <property type="term" value="F:ubiquitin-protein transferase activity"/>
    <property type="evidence" value="ECO:0007669"/>
    <property type="project" value="InterPro"/>
</dbReference>
<dbReference type="EnsemblMetazoa" id="G32906.3">
    <property type="protein sequence ID" value="G32906.3:cds"/>
    <property type="gene ID" value="G32906"/>
</dbReference>
<organism evidence="4 5">
    <name type="scientific">Magallana gigas</name>
    <name type="common">Pacific oyster</name>
    <name type="synonym">Crassostrea gigas</name>
    <dbReference type="NCBI Taxonomy" id="29159"/>
    <lineage>
        <taxon>Eukaryota</taxon>
        <taxon>Metazoa</taxon>
        <taxon>Spiralia</taxon>
        <taxon>Lophotrochozoa</taxon>
        <taxon>Mollusca</taxon>
        <taxon>Bivalvia</taxon>
        <taxon>Autobranchia</taxon>
        <taxon>Pteriomorphia</taxon>
        <taxon>Ostreida</taxon>
        <taxon>Ostreoidea</taxon>
        <taxon>Ostreidae</taxon>
        <taxon>Magallana</taxon>
    </lineage>
</organism>
<dbReference type="Pfam" id="PF00632">
    <property type="entry name" value="HECT"/>
    <property type="match status" value="1"/>
</dbReference>
<accession>A0A8W8MGT8</accession>
<protein>
    <recommendedName>
        <fullName evidence="3">HECT domain-containing protein</fullName>
    </recommendedName>
</protein>
<feature type="domain" description="HECT" evidence="3">
    <location>
        <begin position="28"/>
        <end position="62"/>
    </location>
</feature>
<reference evidence="4" key="1">
    <citation type="submission" date="2022-08" db="UniProtKB">
        <authorList>
            <consortium name="EnsemblMetazoa"/>
        </authorList>
    </citation>
    <scope>IDENTIFICATION</scope>
    <source>
        <strain evidence="4">05x7-T-G4-1.051#20</strain>
    </source>
</reference>
<evidence type="ECO:0000313" key="4">
    <source>
        <dbReference type="EnsemblMetazoa" id="G32906.3:cds"/>
    </source>
</evidence>
<evidence type="ECO:0000256" key="2">
    <source>
        <dbReference type="PROSITE-ProRule" id="PRU00104"/>
    </source>
</evidence>
<evidence type="ECO:0000259" key="3">
    <source>
        <dbReference type="PROSITE" id="PS50237"/>
    </source>
</evidence>
<dbReference type="InterPro" id="IPR035983">
    <property type="entry name" value="Hect_E3_ubiquitin_ligase"/>
</dbReference>
<dbReference type="Gene3D" id="3.90.1750.10">
    <property type="entry name" value="Hect, E3 ligase catalytic domains"/>
    <property type="match status" value="1"/>
</dbReference>
<keyword evidence="1 2" id="KW-0833">Ubl conjugation pathway</keyword>
<sequence length="330" mass="37380">MEYEKPWNVKVVRRRFETTSIEQLEDGDEDDWKRPISILFIVEEGIDAGGLSREFFSLLFKTTKVFEGNTFSVDPQLLDSKHYRLIGKAVGKAIISGHPGPRCLNHHVTQYILQGQEPDFSNIQTKEIYRADAAKAITDIEEATTENINAVFDEHIALLQATGYSKILSIGNKEEAIKTLKAYFLLYRPMASINQFVEGLKIHGLLEILQQHPKEAATFFNERSFPSADEVEAFYIPVFSKNEEEKAEEELVIYNWGKCLKNIEKGRISTAWFSLETEDEEIVQLNIGHLLQALIGCPNLTPNLSGGLIKFDHSSLDLPKINTCAHSVTF</sequence>
<dbReference type="SUPFAM" id="SSF56204">
    <property type="entry name" value="Hect, E3 ligase catalytic domain"/>
    <property type="match status" value="1"/>
</dbReference>
<dbReference type="AlphaFoldDB" id="A0A8W8MGT8"/>
<evidence type="ECO:0000256" key="1">
    <source>
        <dbReference type="ARBA" id="ARBA00022786"/>
    </source>
</evidence>